<evidence type="ECO:0000256" key="1">
    <source>
        <dbReference type="ARBA" id="ARBA00022448"/>
    </source>
</evidence>
<keyword evidence="2" id="KW-0547">Nucleotide-binding</keyword>
<sequence>MAAMILSARGLTRHFGGLKAVDGVDFDLAQGEIHAIIGPNGAGKTTFVSLLSGRIPVQSGSITFNGQDITRLPAHARVARGIAYTFQITAIYARLPVYDNVALAVQRQGSRALRRDTMAALARVGLDDRADQEAGTLAYGHQRLLEIAMGLALKPRLLILDEPTQGLANSEIEGFKALVRSVVPDTTVLLIEHNMDVVMDLAQRITVLNFGRLLAQGTPADIRANGAVQAAYLGG</sequence>
<organism evidence="5 6">
    <name type="scientific">Fertoeibacter niger</name>
    <dbReference type="NCBI Taxonomy" id="2656921"/>
    <lineage>
        <taxon>Bacteria</taxon>
        <taxon>Pseudomonadati</taxon>
        <taxon>Pseudomonadota</taxon>
        <taxon>Alphaproteobacteria</taxon>
        <taxon>Rhodobacterales</taxon>
        <taxon>Paracoccaceae</taxon>
        <taxon>Fertoeibacter</taxon>
    </lineage>
</organism>
<feature type="domain" description="ABC transporter" evidence="4">
    <location>
        <begin position="6"/>
        <end position="235"/>
    </location>
</feature>
<dbReference type="InterPro" id="IPR032823">
    <property type="entry name" value="BCA_ABC_TP_C"/>
</dbReference>
<dbReference type="PANTHER" id="PTHR45772">
    <property type="entry name" value="CONSERVED COMPONENT OF ABC TRANSPORTER FOR NATURAL AMINO ACIDS-RELATED"/>
    <property type="match status" value="1"/>
</dbReference>
<protein>
    <submittedName>
        <fullName evidence="5">ABC transporter ATP-binding protein</fullName>
    </submittedName>
</protein>
<dbReference type="InterPro" id="IPR003439">
    <property type="entry name" value="ABC_transporter-like_ATP-bd"/>
</dbReference>
<evidence type="ECO:0000256" key="2">
    <source>
        <dbReference type="ARBA" id="ARBA00022741"/>
    </source>
</evidence>
<dbReference type="GO" id="GO:0016887">
    <property type="term" value="F:ATP hydrolysis activity"/>
    <property type="evidence" value="ECO:0007669"/>
    <property type="project" value="InterPro"/>
</dbReference>
<dbReference type="PROSITE" id="PS50893">
    <property type="entry name" value="ABC_TRANSPORTER_2"/>
    <property type="match status" value="1"/>
</dbReference>
<keyword evidence="1" id="KW-0813">Transport</keyword>
<dbReference type="AlphaFoldDB" id="A0A8X8KP49"/>
<dbReference type="PANTHER" id="PTHR45772:SF9">
    <property type="entry name" value="CONSERVED COMPONENT OF ABC TRANSPORTER FOR NATURAL AMINO ACIDS"/>
    <property type="match status" value="1"/>
</dbReference>
<dbReference type="InterPro" id="IPR003593">
    <property type="entry name" value="AAA+_ATPase"/>
</dbReference>
<evidence type="ECO:0000313" key="5">
    <source>
        <dbReference type="EMBL" id="NUB45695.1"/>
    </source>
</evidence>
<dbReference type="GO" id="GO:0005524">
    <property type="term" value="F:ATP binding"/>
    <property type="evidence" value="ECO:0007669"/>
    <property type="project" value="UniProtKB-KW"/>
</dbReference>
<evidence type="ECO:0000256" key="3">
    <source>
        <dbReference type="ARBA" id="ARBA00022840"/>
    </source>
</evidence>
<gene>
    <name evidence="5" type="ORF">GEU84_014950</name>
</gene>
<keyword evidence="6" id="KW-1185">Reference proteome</keyword>
<dbReference type="Proteomes" id="UP000484076">
    <property type="component" value="Unassembled WGS sequence"/>
</dbReference>
<dbReference type="SMART" id="SM00382">
    <property type="entry name" value="AAA"/>
    <property type="match status" value="1"/>
</dbReference>
<dbReference type="EMBL" id="WHUT02000009">
    <property type="protein sequence ID" value="NUB45695.1"/>
    <property type="molecule type" value="Genomic_DNA"/>
</dbReference>
<dbReference type="InterPro" id="IPR027417">
    <property type="entry name" value="P-loop_NTPase"/>
</dbReference>
<evidence type="ECO:0000313" key="6">
    <source>
        <dbReference type="Proteomes" id="UP000484076"/>
    </source>
</evidence>
<dbReference type="SUPFAM" id="SSF52540">
    <property type="entry name" value="P-loop containing nucleoside triphosphate hydrolases"/>
    <property type="match status" value="1"/>
</dbReference>
<dbReference type="GO" id="GO:0005886">
    <property type="term" value="C:plasma membrane"/>
    <property type="evidence" value="ECO:0007669"/>
    <property type="project" value="TreeGrafter"/>
</dbReference>
<name>A0A8X8KP49_9RHOB</name>
<accession>A0A8X8KP49</accession>
<comment type="caution">
    <text evidence="5">The sequence shown here is derived from an EMBL/GenBank/DDBJ whole genome shotgun (WGS) entry which is preliminary data.</text>
</comment>
<dbReference type="Gene3D" id="3.40.50.300">
    <property type="entry name" value="P-loop containing nucleotide triphosphate hydrolases"/>
    <property type="match status" value="1"/>
</dbReference>
<keyword evidence="3 5" id="KW-0067">ATP-binding</keyword>
<dbReference type="CDD" id="cd03219">
    <property type="entry name" value="ABC_Mj1267_LivG_branched"/>
    <property type="match status" value="1"/>
</dbReference>
<evidence type="ECO:0000259" key="4">
    <source>
        <dbReference type="PROSITE" id="PS50893"/>
    </source>
</evidence>
<dbReference type="Pfam" id="PF12399">
    <property type="entry name" value="BCA_ABC_TP_C"/>
    <property type="match status" value="1"/>
</dbReference>
<proteinExistence type="predicted"/>
<reference evidence="5" key="1">
    <citation type="submission" date="2020-05" db="EMBL/GenBank/DDBJ databases">
        <title>Fertoebacter nigrum gen. nov., sp. nov., a new member of the family Rhodobacteraceae.</title>
        <authorList>
            <person name="Szuroczki S."/>
            <person name="Abbaszade G."/>
            <person name="Buni D."/>
            <person name="Schumann P."/>
            <person name="Toth E."/>
        </authorList>
    </citation>
    <scope>NUCLEOTIDE SEQUENCE</scope>
    <source>
        <strain evidence="5">RG-N-1a</strain>
    </source>
</reference>
<dbReference type="InterPro" id="IPR051120">
    <property type="entry name" value="ABC_AA/LPS_Transport"/>
</dbReference>
<dbReference type="Pfam" id="PF00005">
    <property type="entry name" value="ABC_tran"/>
    <property type="match status" value="1"/>
</dbReference>